<protein>
    <submittedName>
        <fullName evidence="2">DUF397 domain-containing protein</fullName>
    </submittedName>
</protein>
<dbReference type="InterPro" id="IPR007278">
    <property type="entry name" value="DUF397"/>
</dbReference>
<comment type="caution">
    <text evidence="2">The sequence shown here is derived from an EMBL/GenBank/DDBJ whole genome shotgun (WGS) entry which is preliminary data.</text>
</comment>
<organism evidence="2 3">
    <name type="scientific">Streptomyces niphimycinicus</name>
    <dbReference type="NCBI Taxonomy" id="2842201"/>
    <lineage>
        <taxon>Bacteria</taxon>
        <taxon>Bacillati</taxon>
        <taxon>Actinomycetota</taxon>
        <taxon>Actinomycetes</taxon>
        <taxon>Kitasatosporales</taxon>
        <taxon>Streptomycetaceae</taxon>
        <taxon>Streptomyces</taxon>
    </lineage>
</organism>
<evidence type="ECO:0000313" key="2">
    <source>
        <dbReference type="EMBL" id="MBU3862889.1"/>
    </source>
</evidence>
<evidence type="ECO:0000313" key="3">
    <source>
        <dbReference type="Proteomes" id="UP000720508"/>
    </source>
</evidence>
<proteinExistence type="predicted"/>
<dbReference type="Pfam" id="PF04149">
    <property type="entry name" value="DUF397"/>
    <property type="match status" value="1"/>
</dbReference>
<reference evidence="2 3" key="1">
    <citation type="submission" date="2021-06" db="EMBL/GenBank/DDBJ databases">
        <authorList>
            <person name="Pan X."/>
        </authorList>
    </citation>
    <scope>NUCLEOTIDE SEQUENCE [LARGE SCALE GENOMIC DNA]</scope>
    <source>
        <strain evidence="2 3">4503</strain>
    </source>
</reference>
<dbReference type="EMBL" id="JAHLEM010000015">
    <property type="protein sequence ID" value="MBU3862889.1"/>
    <property type="molecule type" value="Genomic_DNA"/>
</dbReference>
<evidence type="ECO:0000259" key="1">
    <source>
        <dbReference type="Pfam" id="PF04149"/>
    </source>
</evidence>
<keyword evidence="3" id="KW-1185">Reference proteome</keyword>
<dbReference type="Proteomes" id="UP000720508">
    <property type="component" value="Unassembled WGS sequence"/>
</dbReference>
<accession>A0ABS6C7N9</accession>
<feature type="domain" description="DUF397" evidence="1">
    <location>
        <begin position="3"/>
        <end position="56"/>
    </location>
</feature>
<gene>
    <name evidence="2" type="ORF">KN815_01830</name>
</gene>
<name>A0ABS6C7N9_9ACTN</name>
<sequence>MEAAWRTSSYSGGQGNCVEVADNLPHSVLLRDSKRPAGPVIRVGRTAWSAFITHLR</sequence>
<dbReference type="RefSeq" id="WP_216339593.1">
    <property type="nucleotide sequence ID" value="NZ_JAHLEM010000015.1"/>
</dbReference>